<accession>A0A378NSK7</accession>
<dbReference type="EMBL" id="UGPP01000001">
    <property type="protein sequence ID" value="STY71373.1"/>
    <property type="molecule type" value="Genomic_DNA"/>
</dbReference>
<protein>
    <submittedName>
        <fullName evidence="7">5-bromo-4-chloroindolyl phosphate hydrolysis protein</fullName>
    </submittedName>
</protein>
<dbReference type="GO" id="GO:0016020">
    <property type="term" value="C:membrane"/>
    <property type="evidence" value="ECO:0007669"/>
    <property type="project" value="UniProtKB-SubCell"/>
</dbReference>
<evidence type="ECO:0000256" key="1">
    <source>
        <dbReference type="ARBA" id="ARBA00004141"/>
    </source>
</evidence>
<evidence type="ECO:0000256" key="2">
    <source>
        <dbReference type="ARBA" id="ARBA00022692"/>
    </source>
</evidence>
<reference evidence="7 8" key="1">
    <citation type="submission" date="2018-06" db="EMBL/GenBank/DDBJ databases">
        <authorList>
            <consortium name="Pathogen Informatics"/>
            <person name="Doyle S."/>
        </authorList>
    </citation>
    <scope>NUCLEOTIDE SEQUENCE [LARGE SCALE GENOMIC DNA]</scope>
    <source>
        <strain evidence="7 8">NCTC10571</strain>
    </source>
</reference>
<dbReference type="AlphaFoldDB" id="A0A378NSK7"/>
<evidence type="ECO:0000256" key="4">
    <source>
        <dbReference type="ARBA" id="ARBA00023136"/>
    </source>
</evidence>
<comment type="subcellular location">
    <subcellularLocation>
        <location evidence="1">Membrane</location>
        <topology evidence="1">Multi-pass membrane protein</topology>
    </subcellularLocation>
</comment>
<evidence type="ECO:0000259" key="6">
    <source>
        <dbReference type="Pfam" id="PF05154"/>
    </source>
</evidence>
<feature type="transmembrane region" description="Helical" evidence="5">
    <location>
        <begin position="5"/>
        <end position="23"/>
    </location>
</feature>
<dbReference type="Pfam" id="PF10112">
    <property type="entry name" value="Halogen_Hydrol"/>
    <property type="match status" value="1"/>
</dbReference>
<dbReference type="InterPro" id="IPR007829">
    <property type="entry name" value="TM2"/>
</dbReference>
<sequence>MFSFIMFLAVITTILAFIGFDMITHFSDIVNLIGAVALGVGVFLTFKPNKKKQISLDLDDSENSKLLQESYQKALEDYNYIKGSLKYIRDSELKMHVQDMQKVSLNILQYLQKHPEKIALARRFIDYYQDTVAGLIEKYVEIENTQLNTDSVNDIKERTKNTLYGLSNAYTEQFEKLINDQLLDMDAELKVMENTIKADGFDVKKQDRTQEIKSGFSYRRKNCMHDKPMQRMRWQLKHLPEKFFDSDEVLRKKLIAGGLGILFGGFGAHKFYLGKTFMGIFYLLFSWTGIPFIAGFIEGIRYLLMDKDDFYRKFFDNINRG</sequence>
<evidence type="ECO:0000256" key="5">
    <source>
        <dbReference type="SAM" id="Phobius"/>
    </source>
</evidence>
<evidence type="ECO:0000313" key="7">
    <source>
        <dbReference type="EMBL" id="STY71373.1"/>
    </source>
</evidence>
<dbReference type="Proteomes" id="UP000255234">
    <property type="component" value="Unassembled WGS sequence"/>
</dbReference>
<evidence type="ECO:0000313" key="8">
    <source>
        <dbReference type="Proteomes" id="UP000255234"/>
    </source>
</evidence>
<dbReference type="InterPro" id="IPR018770">
    <property type="entry name" value="ChloroindolylP_hydrolase"/>
</dbReference>
<gene>
    <name evidence="7" type="ORF">NCTC10571_01529</name>
</gene>
<feature type="transmembrane region" description="Helical" evidence="5">
    <location>
        <begin position="254"/>
        <end position="273"/>
    </location>
</feature>
<feature type="domain" description="TM2" evidence="6">
    <location>
        <begin position="251"/>
        <end position="300"/>
    </location>
</feature>
<evidence type="ECO:0000256" key="3">
    <source>
        <dbReference type="ARBA" id="ARBA00022989"/>
    </source>
</evidence>
<keyword evidence="3 5" id="KW-1133">Transmembrane helix</keyword>
<keyword evidence="2 5" id="KW-0812">Transmembrane</keyword>
<organism evidence="7 8">
    <name type="scientific">Megamonas hypermegale</name>
    <dbReference type="NCBI Taxonomy" id="158847"/>
    <lineage>
        <taxon>Bacteria</taxon>
        <taxon>Bacillati</taxon>
        <taxon>Bacillota</taxon>
        <taxon>Negativicutes</taxon>
        <taxon>Selenomonadales</taxon>
        <taxon>Selenomonadaceae</taxon>
        <taxon>Megamonas</taxon>
    </lineage>
</organism>
<dbReference type="Pfam" id="PF05154">
    <property type="entry name" value="TM2"/>
    <property type="match status" value="1"/>
</dbReference>
<name>A0A378NSK7_9FIRM</name>
<feature type="transmembrane region" description="Helical" evidence="5">
    <location>
        <begin position="279"/>
        <end position="304"/>
    </location>
</feature>
<keyword evidence="4 5" id="KW-0472">Membrane</keyword>
<feature type="transmembrane region" description="Helical" evidence="5">
    <location>
        <begin position="29"/>
        <end position="46"/>
    </location>
</feature>
<proteinExistence type="predicted"/>
<dbReference type="RefSeq" id="WP_115151721.1">
    <property type="nucleotide sequence ID" value="NZ_UGPP01000001.1"/>
</dbReference>